<keyword evidence="2" id="KW-0645">Protease</keyword>
<dbReference type="EMBL" id="CM000142">
    <property type="protein sequence ID" value="EEE62838.1"/>
    <property type="molecule type" value="Genomic_DNA"/>
</dbReference>
<proteinExistence type="inferred from homology"/>
<dbReference type="HOGENOM" id="CLU_2430959_0_0_1"/>
<dbReference type="InterPro" id="IPR001461">
    <property type="entry name" value="Aspartic_peptidase_A1"/>
</dbReference>
<dbReference type="InterPro" id="IPR021109">
    <property type="entry name" value="Peptidase_aspartic_dom_sf"/>
</dbReference>
<keyword evidence="6" id="KW-1015">Disulfide bond</keyword>
<comment type="similarity">
    <text evidence="1">Belongs to the peptidase A1 family.</text>
</comment>
<evidence type="ECO:0000256" key="5">
    <source>
        <dbReference type="ARBA" id="ARBA00023145"/>
    </source>
</evidence>
<keyword evidence="4" id="KW-0378">Hydrolase</keyword>
<evidence type="ECO:0000259" key="8">
    <source>
        <dbReference type="Pfam" id="PF00026"/>
    </source>
</evidence>
<dbReference type="PANTHER" id="PTHR47966:SF76">
    <property type="entry name" value="ASPARTIC PROTEINASE A1"/>
    <property type="match status" value="1"/>
</dbReference>
<protein>
    <recommendedName>
        <fullName evidence="8">Peptidase A1 domain-containing protein</fullName>
    </recommendedName>
</protein>
<dbReference type="InterPro" id="IPR033121">
    <property type="entry name" value="PEPTIDASE_A1"/>
</dbReference>
<evidence type="ECO:0000256" key="6">
    <source>
        <dbReference type="ARBA" id="ARBA00023157"/>
    </source>
</evidence>
<keyword evidence="3" id="KW-0064">Aspartyl protease</keyword>
<keyword evidence="7" id="KW-0325">Glycoprotein</keyword>
<reference evidence="9" key="1">
    <citation type="journal article" date="2005" name="PLoS Biol.">
        <title>The genomes of Oryza sativa: a history of duplications.</title>
        <authorList>
            <person name="Yu J."/>
            <person name="Wang J."/>
            <person name="Lin W."/>
            <person name="Li S."/>
            <person name="Li H."/>
            <person name="Zhou J."/>
            <person name="Ni P."/>
            <person name="Dong W."/>
            <person name="Hu S."/>
            <person name="Zeng C."/>
            <person name="Zhang J."/>
            <person name="Zhang Y."/>
            <person name="Li R."/>
            <person name="Xu Z."/>
            <person name="Li S."/>
            <person name="Li X."/>
            <person name="Zheng H."/>
            <person name="Cong L."/>
            <person name="Lin L."/>
            <person name="Yin J."/>
            <person name="Geng J."/>
            <person name="Li G."/>
            <person name="Shi J."/>
            <person name="Liu J."/>
            <person name="Lv H."/>
            <person name="Li J."/>
            <person name="Wang J."/>
            <person name="Deng Y."/>
            <person name="Ran L."/>
            <person name="Shi X."/>
            <person name="Wang X."/>
            <person name="Wu Q."/>
            <person name="Li C."/>
            <person name="Ren X."/>
            <person name="Wang J."/>
            <person name="Wang X."/>
            <person name="Li D."/>
            <person name="Liu D."/>
            <person name="Zhang X."/>
            <person name="Ji Z."/>
            <person name="Zhao W."/>
            <person name="Sun Y."/>
            <person name="Zhang Z."/>
            <person name="Bao J."/>
            <person name="Han Y."/>
            <person name="Dong L."/>
            <person name="Ji J."/>
            <person name="Chen P."/>
            <person name="Wu S."/>
            <person name="Liu J."/>
            <person name="Xiao Y."/>
            <person name="Bu D."/>
            <person name="Tan J."/>
            <person name="Yang L."/>
            <person name="Ye C."/>
            <person name="Zhang J."/>
            <person name="Xu J."/>
            <person name="Zhou Y."/>
            <person name="Yu Y."/>
            <person name="Zhang B."/>
            <person name="Zhuang S."/>
            <person name="Wei H."/>
            <person name="Liu B."/>
            <person name="Lei M."/>
            <person name="Yu H."/>
            <person name="Li Y."/>
            <person name="Xu H."/>
            <person name="Wei S."/>
            <person name="He X."/>
            <person name="Fang L."/>
            <person name="Zhang Z."/>
            <person name="Zhang Y."/>
            <person name="Huang X."/>
            <person name="Su Z."/>
            <person name="Tong W."/>
            <person name="Li J."/>
            <person name="Tong Z."/>
            <person name="Li S."/>
            <person name="Ye J."/>
            <person name="Wang L."/>
            <person name="Fang L."/>
            <person name="Lei T."/>
            <person name="Chen C."/>
            <person name="Chen H."/>
            <person name="Xu Z."/>
            <person name="Li H."/>
            <person name="Huang H."/>
            <person name="Zhang F."/>
            <person name="Xu H."/>
            <person name="Li N."/>
            <person name="Zhao C."/>
            <person name="Li S."/>
            <person name="Dong L."/>
            <person name="Huang Y."/>
            <person name="Li L."/>
            <person name="Xi Y."/>
            <person name="Qi Q."/>
            <person name="Li W."/>
            <person name="Zhang B."/>
            <person name="Hu W."/>
            <person name="Zhang Y."/>
            <person name="Tian X."/>
            <person name="Jiao Y."/>
            <person name="Liang X."/>
            <person name="Jin J."/>
            <person name="Gao L."/>
            <person name="Zheng W."/>
            <person name="Hao B."/>
            <person name="Liu S."/>
            <person name="Wang W."/>
            <person name="Yuan L."/>
            <person name="Cao M."/>
            <person name="McDermott J."/>
            <person name="Samudrala R."/>
            <person name="Wang J."/>
            <person name="Wong G.K."/>
            <person name="Yang H."/>
        </authorList>
    </citation>
    <scope>NUCLEOTIDE SEQUENCE [LARGE SCALE GENOMIC DNA]</scope>
</reference>
<sequence>MAPRQSSHGSLAVLCHGGGAAAFVGDSAWLLRRASASARGDGGEPGGTARGSVMAWRWRCGNGRHWPELGKRERGSGARGRRLWPWSSPVTAAQEGDGAVHSAATHRDGLHDAAARRGRALVVTGRAQAEPRSAHELAVVHPCREETVQQHLVVPPLPPQTEFSGQPLALPISEKASDYRSRDDRACKLLGGVSLRFLQTYWMDADVVTAFELSRAIDDGVLQPLPFGSLTCCSFYVRSRAFSTRYKSEQPSTYRKNGKPAAIQYGTGSVDGFFNEDSVTVGDLVVKDQVIIAFGRMGTMFRCDMYDIKPNFVSIGNSSFGTTPSIPEMPVHRYDRDLSKNNFMSSPAPGDGFPIVTSLTTLFMNRDQLTGTNHIEFSANGPFKYQVAYQNLGLLGDDREWYFAIADVASCALPYQLCE</sequence>
<gene>
    <name evidence="9" type="ORF">OsJ_17641</name>
</gene>
<reference evidence="9" key="2">
    <citation type="submission" date="2008-12" db="EMBL/GenBank/DDBJ databases">
        <title>Improved gene annotation of the rice (Oryza sativa) genomes.</title>
        <authorList>
            <person name="Wang J."/>
            <person name="Li R."/>
            <person name="Fan W."/>
            <person name="Huang Q."/>
            <person name="Zhang J."/>
            <person name="Zhou Y."/>
            <person name="Hu Y."/>
            <person name="Zi S."/>
            <person name="Li J."/>
            <person name="Ni P."/>
            <person name="Zheng H."/>
            <person name="Zhang Y."/>
            <person name="Zhao M."/>
            <person name="Hao Q."/>
            <person name="McDermott J."/>
            <person name="Samudrala R."/>
            <person name="Kristiansen K."/>
            <person name="Wong G.K.-S."/>
        </authorList>
    </citation>
    <scope>NUCLEOTIDE SEQUENCE</scope>
</reference>
<dbReference type="AlphaFoldDB" id="B9FN87"/>
<name>B9FN87_ORYSJ</name>
<dbReference type="Pfam" id="PF00026">
    <property type="entry name" value="Asp"/>
    <property type="match status" value="1"/>
</dbReference>
<dbReference type="Gene3D" id="2.40.70.10">
    <property type="entry name" value="Acid Proteases"/>
    <property type="match status" value="1"/>
</dbReference>
<evidence type="ECO:0000256" key="2">
    <source>
        <dbReference type="ARBA" id="ARBA00022670"/>
    </source>
</evidence>
<feature type="domain" description="Peptidase A1" evidence="8">
    <location>
        <begin position="241"/>
        <end position="292"/>
    </location>
</feature>
<keyword evidence="5" id="KW-0865">Zymogen</keyword>
<dbReference type="PANTHER" id="PTHR47966">
    <property type="entry name" value="BETA-SITE APP-CLEAVING ENZYME, ISOFORM A-RELATED"/>
    <property type="match status" value="1"/>
</dbReference>
<dbReference type="GO" id="GO:0006508">
    <property type="term" value="P:proteolysis"/>
    <property type="evidence" value="ECO:0007669"/>
    <property type="project" value="UniProtKB-KW"/>
</dbReference>
<dbReference type="SUPFAM" id="SSF50630">
    <property type="entry name" value="Acid proteases"/>
    <property type="match status" value="1"/>
</dbReference>
<organism evidence="9">
    <name type="scientific">Oryza sativa subsp. japonica</name>
    <name type="common">Rice</name>
    <dbReference type="NCBI Taxonomy" id="39947"/>
    <lineage>
        <taxon>Eukaryota</taxon>
        <taxon>Viridiplantae</taxon>
        <taxon>Streptophyta</taxon>
        <taxon>Embryophyta</taxon>
        <taxon>Tracheophyta</taxon>
        <taxon>Spermatophyta</taxon>
        <taxon>Magnoliopsida</taxon>
        <taxon>Liliopsida</taxon>
        <taxon>Poales</taxon>
        <taxon>Poaceae</taxon>
        <taxon>BOP clade</taxon>
        <taxon>Oryzoideae</taxon>
        <taxon>Oryzeae</taxon>
        <taxon>Oryzinae</taxon>
        <taxon>Oryza</taxon>
        <taxon>Oryza sativa</taxon>
    </lineage>
</organism>
<dbReference type="MEROPS" id="A01.057"/>
<evidence type="ECO:0000256" key="4">
    <source>
        <dbReference type="ARBA" id="ARBA00022801"/>
    </source>
</evidence>
<dbReference type="Proteomes" id="UP000007752">
    <property type="component" value="Chromosome 5"/>
</dbReference>
<accession>B9FN87</accession>
<evidence type="ECO:0000256" key="3">
    <source>
        <dbReference type="ARBA" id="ARBA00022750"/>
    </source>
</evidence>
<evidence type="ECO:0000256" key="1">
    <source>
        <dbReference type="ARBA" id="ARBA00007447"/>
    </source>
</evidence>
<evidence type="ECO:0000256" key="7">
    <source>
        <dbReference type="ARBA" id="ARBA00023180"/>
    </source>
</evidence>
<dbReference type="GO" id="GO:0004190">
    <property type="term" value="F:aspartic-type endopeptidase activity"/>
    <property type="evidence" value="ECO:0007669"/>
    <property type="project" value="UniProtKB-KW"/>
</dbReference>
<evidence type="ECO:0000313" key="9">
    <source>
        <dbReference type="EMBL" id="EEE62838.1"/>
    </source>
</evidence>